<comment type="caution">
    <text evidence="10">The sequence shown here is derived from an EMBL/GenBank/DDBJ whole genome shotgun (WGS) entry which is preliminary data.</text>
</comment>
<protein>
    <recommendedName>
        <fullName evidence="7">GTPase Obg</fullName>
        <ecNumber evidence="7">3.6.5.-</ecNumber>
    </recommendedName>
    <alternativeName>
        <fullName evidence="7">GTP-binding protein Obg</fullName>
    </alternativeName>
</protein>
<comment type="subunit">
    <text evidence="7">Monomer.</text>
</comment>
<evidence type="ECO:0000313" key="11">
    <source>
        <dbReference type="Proteomes" id="UP000178168"/>
    </source>
</evidence>
<dbReference type="CDD" id="cd01898">
    <property type="entry name" value="Obg"/>
    <property type="match status" value="1"/>
</dbReference>
<comment type="subcellular location">
    <subcellularLocation>
        <location evidence="7">Cytoplasm</location>
    </subcellularLocation>
</comment>
<dbReference type="InterPro" id="IPR036726">
    <property type="entry name" value="GTP1_OBG_dom_sf"/>
</dbReference>
<dbReference type="SUPFAM" id="SSF82051">
    <property type="entry name" value="Obg GTP-binding protein N-terminal domain"/>
    <property type="match status" value="1"/>
</dbReference>
<dbReference type="PANTHER" id="PTHR11702:SF31">
    <property type="entry name" value="MITOCHONDRIAL RIBOSOME-ASSOCIATED GTPASE 2"/>
    <property type="match status" value="1"/>
</dbReference>
<feature type="binding site" evidence="7">
    <location>
        <begin position="273"/>
        <end position="276"/>
    </location>
    <ligand>
        <name>GTP</name>
        <dbReference type="ChEBI" id="CHEBI:37565"/>
    </ligand>
</feature>
<dbReference type="InterPro" id="IPR006169">
    <property type="entry name" value="GTP1_OBG_dom"/>
</dbReference>
<dbReference type="InterPro" id="IPR031167">
    <property type="entry name" value="G_OBG"/>
</dbReference>
<feature type="binding site" evidence="7">
    <location>
        <position position="191"/>
    </location>
    <ligand>
        <name>Mg(2+)</name>
        <dbReference type="ChEBI" id="CHEBI:18420"/>
    </ligand>
</feature>
<dbReference type="GO" id="GO:0000287">
    <property type="term" value="F:magnesium ion binding"/>
    <property type="evidence" value="ECO:0007669"/>
    <property type="project" value="InterPro"/>
</dbReference>
<name>A0A1G2SLN3_9BACT</name>
<dbReference type="InterPro" id="IPR014100">
    <property type="entry name" value="GTP-bd_Obg/CgtA"/>
</dbReference>
<dbReference type="Proteomes" id="UP000178168">
    <property type="component" value="Unassembled WGS sequence"/>
</dbReference>
<dbReference type="EC" id="3.6.5.-" evidence="7"/>
<feature type="binding site" evidence="7">
    <location>
        <position position="171"/>
    </location>
    <ligand>
        <name>Mg(2+)</name>
        <dbReference type="ChEBI" id="CHEBI:18420"/>
    </ligand>
</feature>
<dbReference type="GO" id="GO:0003924">
    <property type="term" value="F:GTPase activity"/>
    <property type="evidence" value="ECO:0007669"/>
    <property type="project" value="UniProtKB-UniRule"/>
</dbReference>
<dbReference type="PIRSF" id="PIRSF002401">
    <property type="entry name" value="GTP_bd_Obg/CgtA"/>
    <property type="match status" value="1"/>
</dbReference>
<evidence type="ECO:0000256" key="1">
    <source>
        <dbReference type="ARBA" id="ARBA00007699"/>
    </source>
</evidence>
<feature type="binding site" evidence="7">
    <location>
        <begin position="164"/>
        <end position="171"/>
    </location>
    <ligand>
        <name>GTP</name>
        <dbReference type="ChEBI" id="CHEBI:37565"/>
    </ligand>
</feature>
<dbReference type="PANTHER" id="PTHR11702">
    <property type="entry name" value="DEVELOPMENTALLY REGULATED GTP-BINDING PROTEIN-RELATED"/>
    <property type="match status" value="1"/>
</dbReference>
<dbReference type="STRING" id="1802730.A2591_04195"/>
<evidence type="ECO:0000256" key="4">
    <source>
        <dbReference type="ARBA" id="ARBA00022801"/>
    </source>
</evidence>
<keyword evidence="4 7" id="KW-0378">Hydrolase</keyword>
<dbReference type="Pfam" id="PF01926">
    <property type="entry name" value="MMR_HSR1"/>
    <property type="match status" value="1"/>
</dbReference>
<dbReference type="PRINTS" id="PR00326">
    <property type="entry name" value="GTP1OBG"/>
</dbReference>
<feature type="binding site" evidence="7">
    <location>
        <begin position="206"/>
        <end position="209"/>
    </location>
    <ligand>
        <name>GTP</name>
        <dbReference type="ChEBI" id="CHEBI:37565"/>
    </ligand>
</feature>
<evidence type="ECO:0000256" key="6">
    <source>
        <dbReference type="ARBA" id="ARBA00023134"/>
    </source>
</evidence>
<dbReference type="NCBIfam" id="TIGR02729">
    <property type="entry name" value="Obg_CgtA"/>
    <property type="match status" value="1"/>
</dbReference>
<dbReference type="PROSITE" id="PS51710">
    <property type="entry name" value="G_OBG"/>
    <property type="match status" value="1"/>
</dbReference>
<evidence type="ECO:0000259" key="8">
    <source>
        <dbReference type="PROSITE" id="PS51710"/>
    </source>
</evidence>
<dbReference type="InterPro" id="IPR045086">
    <property type="entry name" value="OBG_GTPase"/>
</dbReference>
<feature type="domain" description="Obg" evidence="9">
    <location>
        <begin position="1"/>
        <end position="157"/>
    </location>
</feature>
<dbReference type="GO" id="GO:0005737">
    <property type="term" value="C:cytoplasm"/>
    <property type="evidence" value="ECO:0007669"/>
    <property type="project" value="UniProtKB-SubCell"/>
</dbReference>
<gene>
    <name evidence="7" type="primary">obg</name>
    <name evidence="10" type="ORF">A2591_04195</name>
</gene>
<evidence type="ECO:0000256" key="2">
    <source>
        <dbReference type="ARBA" id="ARBA00022490"/>
    </source>
</evidence>
<dbReference type="EMBL" id="MHUZ01000013">
    <property type="protein sequence ID" value="OHA85886.1"/>
    <property type="molecule type" value="Genomic_DNA"/>
</dbReference>
<proteinExistence type="inferred from homology"/>
<feature type="binding site" evidence="7">
    <location>
        <begin position="189"/>
        <end position="193"/>
    </location>
    <ligand>
        <name>GTP</name>
        <dbReference type="ChEBI" id="CHEBI:37565"/>
    </ligand>
</feature>
<dbReference type="AlphaFoldDB" id="A0A1G2SLN3"/>
<keyword evidence="3 7" id="KW-0547">Nucleotide-binding</keyword>
<dbReference type="SUPFAM" id="SSF52540">
    <property type="entry name" value="P-loop containing nucleoside triphosphate hydrolases"/>
    <property type="match status" value="1"/>
</dbReference>
<evidence type="ECO:0000256" key="5">
    <source>
        <dbReference type="ARBA" id="ARBA00022842"/>
    </source>
</evidence>
<dbReference type="HAMAP" id="MF_01454">
    <property type="entry name" value="GTPase_Obg"/>
    <property type="match status" value="1"/>
</dbReference>
<dbReference type="PROSITE" id="PS00905">
    <property type="entry name" value="GTP1_OBG"/>
    <property type="match status" value="1"/>
</dbReference>
<comment type="similarity">
    <text evidence="1 7">Belongs to the TRAFAC class OBG-HflX-like GTPase superfamily. OBG GTPase family.</text>
</comment>
<dbReference type="Gene3D" id="2.70.210.12">
    <property type="entry name" value="GTP1/OBG domain"/>
    <property type="match status" value="1"/>
</dbReference>
<dbReference type="NCBIfam" id="NF008956">
    <property type="entry name" value="PRK12299.1"/>
    <property type="match status" value="1"/>
</dbReference>
<evidence type="ECO:0000256" key="3">
    <source>
        <dbReference type="ARBA" id="ARBA00022741"/>
    </source>
</evidence>
<sequence>MFIDELTLTLRAGNGGDGVVRWRHEKGIALGGPAGGDGGRGGDVYALAQQDIGLLARYRKHKEFTAENGDPGARDSLHGKSGEDLLVEFPVGTILTNRVTGRVISLLHLGEKVLLLKGGNGGYGNEHFKSSTDRSPKKVTKGYPGEVAEFDVELQLIADAGLIGLPNAGKSSVLNALTKASVKVGAYPFTTLEPNLGSFYGYILADIPGLIEGAGEGKGLGHKFLRHVRRTGMLIHLVSLEGEDVETAYATIRSELGGYAPELLEKEEIVVLTKTDVCSREKLDETIARMKKHNPHVHAITLYDDASIEDFARVLSRELERVQKGREAVS</sequence>
<dbReference type="Pfam" id="PF01018">
    <property type="entry name" value="GTP1_OBG"/>
    <property type="match status" value="1"/>
</dbReference>
<dbReference type="GO" id="GO:0042254">
    <property type="term" value="P:ribosome biogenesis"/>
    <property type="evidence" value="ECO:0007669"/>
    <property type="project" value="UniProtKB-UniRule"/>
</dbReference>
<dbReference type="InterPro" id="IPR006073">
    <property type="entry name" value="GTP-bd"/>
</dbReference>
<comment type="function">
    <text evidence="7">An essential GTPase which binds GTP, GDP and possibly (p)ppGpp with moderate affinity, with high nucleotide exchange rates and a fairly low GTP hydrolysis rate. Plays a role in control of the cell cycle, stress response, ribosome biogenesis and in those bacteria that undergo differentiation, in morphogenesis control.</text>
</comment>
<keyword evidence="2 7" id="KW-0963">Cytoplasm</keyword>
<evidence type="ECO:0000256" key="7">
    <source>
        <dbReference type="HAMAP-Rule" id="MF_01454"/>
    </source>
</evidence>
<dbReference type="GO" id="GO:0005525">
    <property type="term" value="F:GTP binding"/>
    <property type="evidence" value="ECO:0007669"/>
    <property type="project" value="UniProtKB-UniRule"/>
</dbReference>
<keyword evidence="5 7" id="KW-0460">Magnesium</keyword>
<dbReference type="InterPro" id="IPR006074">
    <property type="entry name" value="GTP1-OBG_CS"/>
</dbReference>
<reference evidence="10 11" key="1">
    <citation type="journal article" date="2016" name="Nat. Commun.">
        <title>Thousands of microbial genomes shed light on interconnected biogeochemical processes in an aquifer system.</title>
        <authorList>
            <person name="Anantharaman K."/>
            <person name="Brown C.T."/>
            <person name="Hug L.A."/>
            <person name="Sharon I."/>
            <person name="Castelle C.J."/>
            <person name="Probst A.J."/>
            <person name="Thomas B.C."/>
            <person name="Singh A."/>
            <person name="Wilkins M.J."/>
            <person name="Karaoz U."/>
            <person name="Brodie E.L."/>
            <person name="Williams K.H."/>
            <person name="Hubbard S.S."/>
            <person name="Banfield J.F."/>
        </authorList>
    </citation>
    <scope>NUCLEOTIDE SEQUENCE [LARGE SCALE GENOMIC DNA]</scope>
</reference>
<dbReference type="Gene3D" id="3.40.50.300">
    <property type="entry name" value="P-loop containing nucleotide triphosphate hydrolases"/>
    <property type="match status" value="1"/>
</dbReference>
<organism evidence="10 11">
    <name type="scientific">Candidatus Yonathbacteria bacterium RIFOXYD1_FULL_52_36</name>
    <dbReference type="NCBI Taxonomy" id="1802730"/>
    <lineage>
        <taxon>Bacteria</taxon>
        <taxon>Candidatus Yonathiibacteriota</taxon>
    </lineage>
</organism>
<comment type="cofactor">
    <cofactor evidence="7">
        <name>Mg(2+)</name>
        <dbReference type="ChEBI" id="CHEBI:18420"/>
    </cofactor>
</comment>
<dbReference type="InterPro" id="IPR027417">
    <property type="entry name" value="P-loop_NTPase"/>
</dbReference>
<keyword evidence="7" id="KW-0479">Metal-binding</keyword>
<feature type="binding site" evidence="7">
    <location>
        <begin position="301"/>
        <end position="303"/>
    </location>
    <ligand>
        <name>GTP</name>
        <dbReference type="ChEBI" id="CHEBI:37565"/>
    </ligand>
</feature>
<keyword evidence="6 7" id="KW-0342">GTP-binding</keyword>
<feature type="domain" description="OBG-type G" evidence="8">
    <location>
        <begin position="158"/>
        <end position="330"/>
    </location>
</feature>
<dbReference type="FunFam" id="2.70.210.12:FF:000001">
    <property type="entry name" value="GTPase Obg"/>
    <property type="match status" value="1"/>
</dbReference>
<evidence type="ECO:0000259" key="9">
    <source>
        <dbReference type="PROSITE" id="PS51883"/>
    </source>
</evidence>
<dbReference type="PROSITE" id="PS51883">
    <property type="entry name" value="OBG"/>
    <property type="match status" value="1"/>
</dbReference>
<accession>A0A1G2SLN3</accession>
<evidence type="ECO:0000313" key="10">
    <source>
        <dbReference type="EMBL" id="OHA85886.1"/>
    </source>
</evidence>